<dbReference type="AlphaFoldDB" id="A0A8J3DJE2"/>
<evidence type="ECO:0000313" key="2">
    <source>
        <dbReference type="EMBL" id="GHC78170.1"/>
    </source>
</evidence>
<comment type="caution">
    <text evidence="2">The sequence shown here is derived from an EMBL/GenBank/DDBJ whole genome shotgun (WGS) entry which is preliminary data.</text>
</comment>
<dbReference type="InterPro" id="IPR039569">
    <property type="entry name" value="FAS1-like_DH_region"/>
</dbReference>
<dbReference type="SUPFAM" id="SSF54637">
    <property type="entry name" value="Thioesterase/thiol ester dehydrase-isomerase"/>
    <property type="match status" value="1"/>
</dbReference>
<sequence length="278" mass="31333">MTDITEWVGKSQEQVDTAWQLTADRIAGLLDRDVLNTGETWPAAWVWSLFGHSVRHDQVGPDGHPARGGFLPPVALPRRMWASSHVEVHQGIQTGERLKRVSTIKDVTEKDGRSGRLCFVIVDHEITGEKGAKLHDRHTIVYRGIEEKQEQQNPRTGEEIGFAPQWKTRVQPDPVMLFQYSAVTYNTHRIHYDDPYVREKEGYPGLVIHGPLTATLLLETVPANIKAARVKSFSMRARRPLFVPEAYDLAGRVDGKSFRLAAINAQNRIAMEIEGELA</sequence>
<accession>A0A8J3DJE2</accession>
<reference evidence="2" key="1">
    <citation type="journal article" date="2014" name="Int. J. Syst. Evol. Microbiol.">
        <title>Complete genome sequence of Corynebacterium casei LMG S-19264T (=DSM 44701T), isolated from a smear-ripened cheese.</title>
        <authorList>
            <consortium name="US DOE Joint Genome Institute (JGI-PGF)"/>
            <person name="Walter F."/>
            <person name="Albersmeier A."/>
            <person name="Kalinowski J."/>
            <person name="Ruckert C."/>
        </authorList>
    </citation>
    <scope>NUCLEOTIDE SEQUENCE</scope>
    <source>
        <strain evidence="2">KCTC 42097</strain>
    </source>
</reference>
<dbReference type="RefSeq" id="WP_189491880.1">
    <property type="nucleotide sequence ID" value="NZ_BMZO01000010.1"/>
</dbReference>
<dbReference type="EMBL" id="BMZO01000010">
    <property type="protein sequence ID" value="GHC78170.1"/>
    <property type="molecule type" value="Genomic_DNA"/>
</dbReference>
<organism evidence="2 3">
    <name type="scientific">Limoniibacter endophyticus</name>
    <dbReference type="NCBI Taxonomy" id="1565040"/>
    <lineage>
        <taxon>Bacteria</taxon>
        <taxon>Pseudomonadati</taxon>
        <taxon>Pseudomonadota</taxon>
        <taxon>Alphaproteobacteria</taxon>
        <taxon>Hyphomicrobiales</taxon>
        <taxon>Bartonellaceae</taxon>
        <taxon>Limoniibacter</taxon>
    </lineage>
</organism>
<evidence type="ECO:0000313" key="3">
    <source>
        <dbReference type="Proteomes" id="UP000641137"/>
    </source>
</evidence>
<protein>
    <recommendedName>
        <fullName evidence="1">FAS1-like dehydratase domain-containing protein</fullName>
    </recommendedName>
</protein>
<gene>
    <name evidence="2" type="ORF">GCM10010136_29890</name>
</gene>
<dbReference type="Pfam" id="PF13452">
    <property type="entry name" value="FAS1_DH_region"/>
    <property type="match status" value="1"/>
</dbReference>
<name>A0A8J3DJE2_9HYPH</name>
<feature type="domain" description="FAS1-like dehydratase" evidence="1">
    <location>
        <begin position="72"/>
        <end position="134"/>
    </location>
</feature>
<dbReference type="InterPro" id="IPR052741">
    <property type="entry name" value="Mitochondrial_HTD2"/>
</dbReference>
<dbReference type="Gene3D" id="3.10.129.10">
    <property type="entry name" value="Hotdog Thioesterase"/>
    <property type="match status" value="2"/>
</dbReference>
<dbReference type="PANTHER" id="PTHR28152:SF1">
    <property type="entry name" value="HYDROXYACYL-THIOESTER DEHYDRATASE TYPE 2, MITOCHONDRIAL"/>
    <property type="match status" value="1"/>
</dbReference>
<keyword evidence="3" id="KW-1185">Reference proteome</keyword>
<dbReference type="PANTHER" id="PTHR28152">
    <property type="entry name" value="HYDROXYACYL-THIOESTER DEHYDRATASE TYPE 2, MITOCHONDRIAL"/>
    <property type="match status" value="1"/>
</dbReference>
<dbReference type="GO" id="GO:0019171">
    <property type="term" value="F:(3R)-hydroxyacyl-[acyl-carrier-protein] dehydratase activity"/>
    <property type="evidence" value="ECO:0007669"/>
    <property type="project" value="TreeGrafter"/>
</dbReference>
<proteinExistence type="predicted"/>
<evidence type="ECO:0000259" key="1">
    <source>
        <dbReference type="Pfam" id="PF13452"/>
    </source>
</evidence>
<dbReference type="InterPro" id="IPR029069">
    <property type="entry name" value="HotDog_dom_sf"/>
</dbReference>
<reference evidence="2" key="2">
    <citation type="submission" date="2020-09" db="EMBL/GenBank/DDBJ databases">
        <authorList>
            <person name="Sun Q."/>
            <person name="Kim S."/>
        </authorList>
    </citation>
    <scope>NUCLEOTIDE SEQUENCE</scope>
    <source>
        <strain evidence="2">KCTC 42097</strain>
    </source>
</reference>
<dbReference type="Proteomes" id="UP000641137">
    <property type="component" value="Unassembled WGS sequence"/>
</dbReference>